<dbReference type="RefSeq" id="WP_067978984.1">
    <property type="nucleotide sequence ID" value="NZ_CP014163.1"/>
</dbReference>
<dbReference type="AlphaFoldDB" id="A0A0X8FL92"/>
<reference evidence="1 2" key="1">
    <citation type="journal article" date="2016" name="Genome Announc.">
        <title>Complete Genome Sequences of Aerococcus christensenii CCUG 28831T, Aerococcus sanguinicola CCUG 43001T, Aerococcus urinae CCUG 36881T, Aerococcus urinaeequi CCUG 28094T, Aerococcus urinaehominis CCUG 42038 BT, and Aerococcus viridans CCUG 4311T.</title>
        <authorList>
            <person name="Carkaci D."/>
            <person name="Dargis R."/>
            <person name="Nielsen X.C."/>
            <person name="Skovgaard O."/>
            <person name="Fuursted K."/>
            <person name="Christensen J.J."/>
        </authorList>
    </citation>
    <scope>NUCLEOTIDE SEQUENCE [LARGE SCALE GENOMIC DNA]</scope>
    <source>
        <strain evidence="1 2">CCUG42038B</strain>
    </source>
</reference>
<dbReference type="GO" id="GO:0006598">
    <property type="term" value="P:polyamine catabolic process"/>
    <property type="evidence" value="ECO:0007669"/>
    <property type="project" value="TreeGrafter"/>
</dbReference>
<dbReference type="GO" id="GO:0033969">
    <property type="term" value="F:gamma-glutamyl-gamma-aminobutyrate hydrolase activity"/>
    <property type="evidence" value="ECO:0007669"/>
    <property type="project" value="TreeGrafter"/>
</dbReference>
<sequence length="246" mass="27636">MTKPLIGVTSADRIFFQTDYFEGIRVSYALSTITNAVIAAGGLPVNIPIHQPELAKDYINNLDGLVLSGGTDVSPQMYEETPLPKIDRIDPLRDQREIALVKAAFAKKIPVLGICRGFQLVNVILGGSLYQDLSYLEDQMIQHDQLANSNIPVHRISVDSQSHYGSFTPDQTWINSYHHQAIKDLAPDLKRVAWADDGIVEAAEVLDDRYDFMGVQYHPESLADEYPVHHALFEDFIVRAQQKHQH</sequence>
<keyword evidence="2" id="KW-1185">Reference proteome</keyword>
<dbReference type="CDD" id="cd01745">
    <property type="entry name" value="GATase1_2"/>
    <property type="match status" value="1"/>
</dbReference>
<gene>
    <name evidence="1" type="ORF">AWM75_04930</name>
</gene>
<evidence type="ECO:0000313" key="1">
    <source>
        <dbReference type="EMBL" id="AMB99374.1"/>
    </source>
</evidence>
<dbReference type="EMBL" id="CP014163">
    <property type="protein sequence ID" value="AMB99374.1"/>
    <property type="molecule type" value="Genomic_DNA"/>
</dbReference>
<dbReference type="InterPro" id="IPR011697">
    <property type="entry name" value="Peptidase_C26"/>
</dbReference>
<organism evidence="1 2">
    <name type="scientific">Aerococcus urinaehominis</name>
    <dbReference type="NCBI Taxonomy" id="128944"/>
    <lineage>
        <taxon>Bacteria</taxon>
        <taxon>Bacillati</taxon>
        <taxon>Bacillota</taxon>
        <taxon>Bacilli</taxon>
        <taxon>Lactobacillales</taxon>
        <taxon>Aerococcaceae</taxon>
        <taxon>Aerococcus</taxon>
    </lineage>
</organism>
<dbReference type="OrthoDB" id="9813383at2"/>
<dbReference type="SUPFAM" id="SSF52317">
    <property type="entry name" value="Class I glutamine amidotransferase-like"/>
    <property type="match status" value="1"/>
</dbReference>
<dbReference type="InterPro" id="IPR044668">
    <property type="entry name" value="PuuD-like"/>
</dbReference>
<dbReference type="STRING" id="128944.AWM75_04930"/>
<dbReference type="Gene3D" id="3.40.50.880">
    <property type="match status" value="1"/>
</dbReference>
<dbReference type="PROSITE" id="PS51273">
    <property type="entry name" value="GATASE_TYPE_1"/>
    <property type="match status" value="1"/>
</dbReference>
<name>A0A0X8FL92_9LACT</name>
<evidence type="ECO:0000313" key="2">
    <source>
        <dbReference type="Proteomes" id="UP000062260"/>
    </source>
</evidence>
<dbReference type="KEGG" id="auh:AWM75_04930"/>
<protein>
    <submittedName>
        <fullName evidence="1">Uncharacterized protein</fullName>
    </submittedName>
</protein>
<dbReference type="Pfam" id="PF07722">
    <property type="entry name" value="Peptidase_C26"/>
    <property type="match status" value="1"/>
</dbReference>
<dbReference type="Proteomes" id="UP000062260">
    <property type="component" value="Chromosome"/>
</dbReference>
<dbReference type="GO" id="GO:0005829">
    <property type="term" value="C:cytosol"/>
    <property type="evidence" value="ECO:0007669"/>
    <property type="project" value="TreeGrafter"/>
</dbReference>
<accession>A0A0X8FL92</accession>
<dbReference type="PANTHER" id="PTHR43235:SF1">
    <property type="entry name" value="GLUTAMINE AMIDOTRANSFERASE PB2B2.05-RELATED"/>
    <property type="match status" value="1"/>
</dbReference>
<dbReference type="FunFam" id="3.40.50.880:FF:000030">
    <property type="entry name" value="Gamma-glutamyl-gamma-aminobutyrate hydrolase PuuD"/>
    <property type="match status" value="1"/>
</dbReference>
<reference evidence="2" key="2">
    <citation type="submission" date="2016-01" db="EMBL/GenBank/DDBJ databases">
        <title>Six Aerococcus type strain genome sequencing and assembly using PacBio and Illumina Hiseq.</title>
        <authorList>
            <person name="Carkaci D."/>
            <person name="Dargis R."/>
            <person name="Nielsen X.C."/>
            <person name="Skovgaard O."/>
            <person name="Fuursted K."/>
            <person name="Christensen J.J."/>
        </authorList>
    </citation>
    <scope>NUCLEOTIDE SEQUENCE [LARGE SCALE GENOMIC DNA]</scope>
    <source>
        <strain evidence="2">CCUG42038B</strain>
    </source>
</reference>
<dbReference type="InterPro" id="IPR029062">
    <property type="entry name" value="Class_I_gatase-like"/>
</dbReference>
<dbReference type="PANTHER" id="PTHR43235">
    <property type="entry name" value="GLUTAMINE AMIDOTRANSFERASE PB2B2.05-RELATED"/>
    <property type="match status" value="1"/>
</dbReference>
<proteinExistence type="predicted"/>